<dbReference type="InterPro" id="IPR036388">
    <property type="entry name" value="WH-like_DNA-bd_sf"/>
</dbReference>
<name>A0A193FUC1_9BORD</name>
<evidence type="ECO:0000313" key="5">
    <source>
        <dbReference type="EMBL" id="ANN70644.1"/>
    </source>
</evidence>
<dbReference type="STRING" id="463025.BAU08_04235"/>
<dbReference type="InterPro" id="IPR011711">
    <property type="entry name" value="GntR_C"/>
</dbReference>
<keyword evidence="1" id="KW-0805">Transcription regulation</keyword>
<dbReference type="Gene3D" id="1.10.10.10">
    <property type="entry name" value="Winged helix-like DNA-binding domain superfamily/Winged helix DNA-binding domain"/>
    <property type="match status" value="1"/>
</dbReference>
<keyword evidence="2" id="KW-0238">DNA-binding</keyword>
<dbReference type="Proteomes" id="UP000092213">
    <property type="component" value="Chromosome"/>
</dbReference>
<protein>
    <submittedName>
        <fullName evidence="5">Transcriptional regulator</fullName>
    </submittedName>
</protein>
<dbReference type="Pfam" id="PF07729">
    <property type="entry name" value="FCD"/>
    <property type="match status" value="1"/>
</dbReference>
<dbReference type="PANTHER" id="PTHR43537">
    <property type="entry name" value="TRANSCRIPTIONAL REGULATOR, GNTR FAMILY"/>
    <property type="match status" value="1"/>
</dbReference>
<dbReference type="SUPFAM" id="SSF46785">
    <property type="entry name" value="Winged helix' DNA-binding domain"/>
    <property type="match status" value="1"/>
</dbReference>
<evidence type="ECO:0000259" key="4">
    <source>
        <dbReference type="PROSITE" id="PS50949"/>
    </source>
</evidence>
<accession>A0A193FUC1</accession>
<dbReference type="InterPro" id="IPR000485">
    <property type="entry name" value="AsnC-type_HTH_dom"/>
</dbReference>
<feature type="domain" description="HTH gntR-type" evidence="4">
    <location>
        <begin position="15"/>
        <end position="82"/>
    </location>
</feature>
<dbReference type="InterPro" id="IPR008920">
    <property type="entry name" value="TF_FadR/GntR_C"/>
</dbReference>
<dbReference type="PRINTS" id="PR00033">
    <property type="entry name" value="HTHASNC"/>
</dbReference>
<sequence>MASSSASPFDLLRSMTLSGLVQEEILRGIKSGELTVGSRLNESELSQRLGVSRSPLREAFRALEEAGLVRLEKNRGVFIRDLSDEEAAELYDVRAGMDEMVGRRLAPRITDGQLAELGAMLTELETTSARDGVNRYFELNLAFHDRLVQMTGNATLLGLYRQVVNRIHLLRRRGFSLAGSSSASHAEHRAILEALGTRDADVAARAMRQHVESGYQRALTAHHLEESPAPTRMPA</sequence>
<dbReference type="GO" id="GO:0003700">
    <property type="term" value="F:DNA-binding transcription factor activity"/>
    <property type="evidence" value="ECO:0007669"/>
    <property type="project" value="InterPro"/>
</dbReference>
<dbReference type="GO" id="GO:0043565">
    <property type="term" value="F:sequence-specific DNA binding"/>
    <property type="evidence" value="ECO:0007669"/>
    <property type="project" value="InterPro"/>
</dbReference>
<dbReference type="PANTHER" id="PTHR43537:SF45">
    <property type="entry name" value="GNTR FAMILY REGULATORY PROTEIN"/>
    <property type="match status" value="1"/>
</dbReference>
<dbReference type="InterPro" id="IPR036390">
    <property type="entry name" value="WH_DNA-bd_sf"/>
</dbReference>
<reference evidence="5 6" key="1">
    <citation type="submission" date="2016-06" db="EMBL/GenBank/DDBJ databases">
        <title>Complete genome sequences of Bordetella bronchialis and Bordetella flabilis.</title>
        <authorList>
            <person name="LiPuma J.J."/>
            <person name="Spilker T."/>
        </authorList>
    </citation>
    <scope>NUCLEOTIDE SEQUENCE [LARGE SCALE GENOMIC DNA]</scope>
    <source>
        <strain evidence="5 6">AU17976</strain>
    </source>
</reference>
<dbReference type="PROSITE" id="PS50949">
    <property type="entry name" value="HTH_GNTR"/>
    <property type="match status" value="1"/>
</dbReference>
<evidence type="ECO:0000256" key="2">
    <source>
        <dbReference type="ARBA" id="ARBA00023125"/>
    </source>
</evidence>
<dbReference type="AlphaFoldDB" id="A0A193FUC1"/>
<gene>
    <name evidence="5" type="ORF">BAU08_04235</name>
</gene>
<dbReference type="CDD" id="cd07377">
    <property type="entry name" value="WHTH_GntR"/>
    <property type="match status" value="1"/>
</dbReference>
<dbReference type="InterPro" id="IPR000524">
    <property type="entry name" value="Tscrpt_reg_HTH_GntR"/>
</dbReference>
<evidence type="ECO:0000256" key="3">
    <source>
        <dbReference type="ARBA" id="ARBA00023163"/>
    </source>
</evidence>
<dbReference type="RefSeq" id="WP_066668277.1">
    <property type="nucleotide sequence ID" value="NZ_CP016171.1"/>
</dbReference>
<organism evidence="5 6">
    <name type="scientific">Bordetella bronchialis</name>
    <dbReference type="NCBI Taxonomy" id="463025"/>
    <lineage>
        <taxon>Bacteria</taxon>
        <taxon>Pseudomonadati</taxon>
        <taxon>Pseudomonadota</taxon>
        <taxon>Betaproteobacteria</taxon>
        <taxon>Burkholderiales</taxon>
        <taxon>Alcaligenaceae</taxon>
        <taxon>Bordetella</taxon>
    </lineage>
</organism>
<dbReference type="SMART" id="SM00345">
    <property type="entry name" value="HTH_GNTR"/>
    <property type="match status" value="1"/>
</dbReference>
<dbReference type="SUPFAM" id="SSF48008">
    <property type="entry name" value="GntR ligand-binding domain-like"/>
    <property type="match status" value="1"/>
</dbReference>
<dbReference type="Gene3D" id="1.20.120.530">
    <property type="entry name" value="GntR ligand-binding domain-like"/>
    <property type="match status" value="1"/>
</dbReference>
<dbReference type="SMART" id="SM00895">
    <property type="entry name" value="FCD"/>
    <property type="match status" value="1"/>
</dbReference>
<proteinExistence type="predicted"/>
<dbReference type="Pfam" id="PF00392">
    <property type="entry name" value="GntR"/>
    <property type="match status" value="1"/>
</dbReference>
<dbReference type="EMBL" id="CP016171">
    <property type="protein sequence ID" value="ANN70644.1"/>
    <property type="molecule type" value="Genomic_DNA"/>
</dbReference>
<evidence type="ECO:0000313" key="6">
    <source>
        <dbReference type="Proteomes" id="UP000092213"/>
    </source>
</evidence>
<evidence type="ECO:0000256" key="1">
    <source>
        <dbReference type="ARBA" id="ARBA00023015"/>
    </source>
</evidence>
<dbReference type="PRINTS" id="PR00035">
    <property type="entry name" value="HTHGNTR"/>
</dbReference>
<keyword evidence="3" id="KW-0804">Transcription</keyword>